<dbReference type="Pfam" id="PF23622">
    <property type="entry name" value="LRR_At1g61320_AtMIF1"/>
    <property type="match status" value="1"/>
</dbReference>
<reference evidence="3" key="1">
    <citation type="submission" date="2018-08" db="EMBL/GenBank/DDBJ databases">
        <authorList>
            <person name="Rossello M."/>
        </authorList>
    </citation>
    <scope>NUCLEOTIDE SEQUENCE [LARGE SCALE GENOMIC DNA]</scope>
    <source>
        <strain evidence="3">cv. Chinese Spring</strain>
    </source>
</reference>
<evidence type="ECO:0000259" key="2">
    <source>
        <dbReference type="PROSITE" id="PS50181"/>
    </source>
</evidence>
<keyword evidence="4" id="KW-1185">Reference proteome</keyword>
<dbReference type="InterPro" id="IPR001810">
    <property type="entry name" value="F-box_dom"/>
</dbReference>
<feature type="domain" description="F-box" evidence="2">
    <location>
        <begin position="24"/>
        <end position="75"/>
    </location>
</feature>
<dbReference type="SUPFAM" id="SSF81383">
    <property type="entry name" value="F-box domain"/>
    <property type="match status" value="1"/>
</dbReference>
<dbReference type="EnsemblPlants" id="TraesCS2A02G516400.1">
    <property type="protein sequence ID" value="TraesCS2A02G516400.1.cds1"/>
    <property type="gene ID" value="TraesCS2A02G516400"/>
</dbReference>
<dbReference type="PANTHER" id="PTHR35545:SF29">
    <property type="entry name" value="F-BOX DOMAIN-CONTAINING PROTEIN"/>
    <property type="match status" value="1"/>
</dbReference>
<dbReference type="Proteomes" id="UP000019116">
    <property type="component" value="Chromosome 2A"/>
</dbReference>
<evidence type="ECO:0000313" key="4">
    <source>
        <dbReference type="Proteomes" id="UP000019116"/>
    </source>
</evidence>
<evidence type="ECO:0000256" key="1">
    <source>
        <dbReference type="SAM" id="MobiDB-lite"/>
    </source>
</evidence>
<accession>A0A3B6B6B0</accession>
<dbReference type="Gramene" id="TraesPARA_EIv1.0_0346380.1">
    <property type="protein sequence ID" value="TraesPARA_EIv1.0_0346380.1.CDS1"/>
    <property type="gene ID" value="TraesPARA_EIv1.0_0346380"/>
</dbReference>
<dbReference type="Gramene" id="TraesROB_scaffold_033800_01G000300.1">
    <property type="protein sequence ID" value="TraesROB_scaffold_033800_01G000300.1"/>
    <property type="gene ID" value="TraesROB_scaffold_033800_01G000300"/>
</dbReference>
<dbReference type="InterPro" id="IPR036047">
    <property type="entry name" value="F-box-like_dom_sf"/>
</dbReference>
<dbReference type="Gramene" id="TraesLAC2A03G00797700.1">
    <property type="protein sequence ID" value="TraesLAC2A03G00797700.1.CDS1"/>
    <property type="gene ID" value="TraesLAC2A03G00797700"/>
</dbReference>
<dbReference type="RefSeq" id="XP_044454074.1">
    <property type="nucleotide sequence ID" value="XM_044598139.1"/>
</dbReference>
<dbReference type="Gramene" id="TraesCLE_scaffold_050310_01G000300.1">
    <property type="protein sequence ID" value="TraesCLE_scaffold_050310_01G000300.1"/>
    <property type="gene ID" value="TraesCLE_scaffold_050310_01G000300"/>
</dbReference>
<dbReference type="SUPFAM" id="SSF52047">
    <property type="entry name" value="RNI-like"/>
    <property type="match status" value="1"/>
</dbReference>
<dbReference type="GeneID" id="123186362"/>
<dbReference type="Pfam" id="PF00646">
    <property type="entry name" value="F-box"/>
    <property type="match status" value="1"/>
</dbReference>
<dbReference type="Gramene" id="TraesJAG2A03G00795360.1">
    <property type="protein sequence ID" value="TraesJAG2A03G00795360.1.CDS1"/>
    <property type="gene ID" value="TraesJAG2A03G00795360"/>
</dbReference>
<gene>
    <name evidence="3" type="primary">LOC123186362</name>
</gene>
<dbReference type="Gene3D" id="3.80.10.10">
    <property type="entry name" value="Ribonuclease Inhibitor"/>
    <property type="match status" value="1"/>
</dbReference>
<organism evidence="3">
    <name type="scientific">Triticum aestivum</name>
    <name type="common">Wheat</name>
    <dbReference type="NCBI Taxonomy" id="4565"/>
    <lineage>
        <taxon>Eukaryota</taxon>
        <taxon>Viridiplantae</taxon>
        <taxon>Streptophyta</taxon>
        <taxon>Embryophyta</taxon>
        <taxon>Tracheophyta</taxon>
        <taxon>Spermatophyta</taxon>
        <taxon>Magnoliopsida</taxon>
        <taxon>Liliopsida</taxon>
        <taxon>Poales</taxon>
        <taxon>Poaceae</taxon>
        <taxon>BOP clade</taxon>
        <taxon>Pooideae</taxon>
        <taxon>Triticodae</taxon>
        <taxon>Triticeae</taxon>
        <taxon>Triticinae</taxon>
        <taxon>Triticum</taxon>
    </lineage>
</organism>
<protein>
    <recommendedName>
        <fullName evidence="2">F-box domain-containing protein</fullName>
    </recommendedName>
</protein>
<dbReference type="Gramene" id="TraesSYM2A03G00802080.1">
    <property type="protein sequence ID" value="TraesSYM2A03G00802080.1.CDS1"/>
    <property type="gene ID" value="TraesSYM2A03G00802080"/>
</dbReference>
<dbReference type="PaxDb" id="4565-Traes_2BL_FF95C145D.1"/>
<dbReference type="PROSITE" id="PS50181">
    <property type="entry name" value="FBOX"/>
    <property type="match status" value="1"/>
</dbReference>
<dbReference type="Gramene" id="TraesCS2A02G516400.1">
    <property type="protein sequence ID" value="TraesCS2A02G516400.1.cds1"/>
    <property type="gene ID" value="TraesCS2A02G516400"/>
</dbReference>
<dbReference type="AlphaFoldDB" id="A0A3B6B6B0"/>
<dbReference type="Gramene" id="TraesCAD_scaffold_004549_01G000400.1">
    <property type="protein sequence ID" value="TraesCAD_scaffold_004549_01G000400.1"/>
    <property type="gene ID" value="TraesCAD_scaffold_004549_01G000400"/>
</dbReference>
<sequence length="504" mass="56007">MARVRGTGRISRRRPPKAVRGGGEDRISALPDDLLLLILRRVDTRTALGTASLSRRWSRLPAELPALDFSVFDVLPERYCSWLRLHLRIDDATDESVLANLMRYERRAMRALIGFIQSRLLLDAPRRLRRLGLQFFSADNNSGLINRLVAKAIDDWGVSNLEAVAAPFYTQPAAAHAFPGHGLCERPRASRLRKLKLGGCAVLPPLHEHGALTKLVLQDMPESVPVAAYEAVLASCPQLQVLHLVCCLCRGAEVMTVDAPMSRIRELVVDRCEFPTMIRMAALPGLERLASLGTRVSFAESASFPRLSQCNLAWFSDAQPTRTVLDFLVRRTPDIASLMIRFTGPERWIVPWSHHPSSLLPNLTRLLVADVPSSWDVSWPRLLLETAPSLETLHVHVAACVQEPGEEISWGAAVPRHHGLKEFVMAGFGGTARQVYLVRFVMGACTALRCVAVFKEGHARDKGHWDWEIVVQPHSWTDEERNNLLGQIMDGASSSAASVQMVFG</sequence>
<evidence type="ECO:0000313" key="3">
    <source>
        <dbReference type="EnsemblPlants" id="TraesCS2A02G516400.1.cds1"/>
    </source>
</evidence>
<dbReference type="Gramene" id="TraesARI2A03G00802410.1">
    <property type="protein sequence ID" value="TraesARI2A03G00802410.1.CDS1"/>
    <property type="gene ID" value="TraesARI2A03G00802410"/>
</dbReference>
<dbReference type="InterPro" id="IPR032675">
    <property type="entry name" value="LRR_dom_sf"/>
</dbReference>
<proteinExistence type="predicted"/>
<dbReference type="Gramene" id="TraesJUL2A03G00798750.1">
    <property type="protein sequence ID" value="TraesJUL2A03G00798750.1.CDS1"/>
    <property type="gene ID" value="TraesJUL2A03G00798750"/>
</dbReference>
<name>A0A3B6B6B0_WHEAT</name>
<dbReference type="STRING" id="4565.A0A3B6B6B0"/>
<reference evidence="3" key="2">
    <citation type="submission" date="2018-10" db="UniProtKB">
        <authorList>
            <consortium name="EnsemblPlants"/>
        </authorList>
    </citation>
    <scope>IDENTIFICATION</scope>
</reference>
<dbReference type="OrthoDB" id="621581at2759"/>
<dbReference type="InterPro" id="IPR055357">
    <property type="entry name" value="LRR_At1g61320_AtMIF1"/>
</dbReference>
<dbReference type="PANTHER" id="PTHR35545">
    <property type="entry name" value="F-BOX DOMAIN-CONTAINING PROTEIN"/>
    <property type="match status" value="1"/>
</dbReference>
<dbReference type="Gramene" id="TraesCS2A03G1200900.1">
    <property type="protein sequence ID" value="TraesCS2A03G1200900.1.CDS1"/>
    <property type="gene ID" value="TraesCS2A03G1200900"/>
</dbReference>
<dbReference type="Gramene" id="TraesWEE_scaffold_020289_01G000500.1">
    <property type="protein sequence ID" value="TraesWEE_scaffold_020289_01G000500.1"/>
    <property type="gene ID" value="TraesWEE_scaffold_020289_01G000500"/>
</dbReference>
<feature type="region of interest" description="Disordered" evidence="1">
    <location>
        <begin position="1"/>
        <end position="24"/>
    </location>
</feature>